<dbReference type="AlphaFoldDB" id="A0A8H6XWK7"/>
<accession>A0A8H6XWK7</accession>
<protein>
    <submittedName>
        <fullName evidence="1">Uncharacterized protein</fullName>
    </submittedName>
</protein>
<dbReference type="EMBL" id="JACAZH010000017">
    <property type="protein sequence ID" value="KAF7348059.1"/>
    <property type="molecule type" value="Genomic_DNA"/>
</dbReference>
<keyword evidence="2" id="KW-1185">Reference proteome</keyword>
<sequence>MRLRRSFFTDGGSSPRTQLLLTPPCAPCVSEIHKIVPLKDTHGNSAFILLYVTLPSLQRLDIADFDITTDVFIIFLTHSTPPLASLRMELPNTIWQAGAIVERFELMPNLTDLELYFTPSEASDVDYIAEPFRPFLEVLGTGTDLIEHLRNLTLWAWFSERGDYEAVISVLAARCASLRSLRLCFPQSTAMRTSLRMFWSHFGSLQRTTCMYTSGPRSTTCCLNA</sequence>
<dbReference type="SUPFAM" id="SSF52047">
    <property type="entry name" value="RNI-like"/>
    <property type="match status" value="1"/>
</dbReference>
<dbReference type="Gene3D" id="3.80.10.10">
    <property type="entry name" value="Ribonuclease Inhibitor"/>
    <property type="match status" value="1"/>
</dbReference>
<proteinExistence type="predicted"/>
<dbReference type="InterPro" id="IPR032675">
    <property type="entry name" value="LRR_dom_sf"/>
</dbReference>
<dbReference type="OrthoDB" id="3056337at2759"/>
<reference evidence="1" key="1">
    <citation type="submission" date="2020-05" db="EMBL/GenBank/DDBJ databases">
        <title>Mycena genomes resolve the evolution of fungal bioluminescence.</title>
        <authorList>
            <person name="Tsai I.J."/>
        </authorList>
    </citation>
    <scope>NUCLEOTIDE SEQUENCE</scope>
    <source>
        <strain evidence="1">160909Yilan</strain>
    </source>
</reference>
<evidence type="ECO:0000313" key="2">
    <source>
        <dbReference type="Proteomes" id="UP000623467"/>
    </source>
</evidence>
<gene>
    <name evidence="1" type="ORF">MSAN_01758300</name>
</gene>
<evidence type="ECO:0000313" key="1">
    <source>
        <dbReference type="EMBL" id="KAF7348059.1"/>
    </source>
</evidence>
<comment type="caution">
    <text evidence="1">The sequence shown here is derived from an EMBL/GenBank/DDBJ whole genome shotgun (WGS) entry which is preliminary data.</text>
</comment>
<dbReference type="Proteomes" id="UP000623467">
    <property type="component" value="Unassembled WGS sequence"/>
</dbReference>
<name>A0A8H6XWK7_9AGAR</name>
<organism evidence="1 2">
    <name type="scientific">Mycena sanguinolenta</name>
    <dbReference type="NCBI Taxonomy" id="230812"/>
    <lineage>
        <taxon>Eukaryota</taxon>
        <taxon>Fungi</taxon>
        <taxon>Dikarya</taxon>
        <taxon>Basidiomycota</taxon>
        <taxon>Agaricomycotina</taxon>
        <taxon>Agaricomycetes</taxon>
        <taxon>Agaricomycetidae</taxon>
        <taxon>Agaricales</taxon>
        <taxon>Marasmiineae</taxon>
        <taxon>Mycenaceae</taxon>
        <taxon>Mycena</taxon>
    </lineage>
</organism>